<reference evidence="3" key="3">
    <citation type="submission" date="2015-06" db="UniProtKB">
        <authorList>
            <consortium name="EnsemblMetazoa"/>
        </authorList>
    </citation>
    <scope>IDENTIFICATION</scope>
</reference>
<sequence length="118" mass="13488">MGRNCHPSTAAMSFLVATYLLLIIIPDHIECLQMPSDVPEESIRPETPLELFTKDNALRPRAIVPEEAKRDRIPLPLQPSSDKEAIRSVSCIKYNEYTTRQLHERVIQVRQAITSTLY</sequence>
<keyword evidence="1" id="KW-0732">Signal</keyword>
<keyword evidence="4" id="KW-1185">Reference proteome</keyword>
<feature type="chain" id="PRO_5008787878" evidence="1">
    <location>
        <begin position="32"/>
        <end position="118"/>
    </location>
</feature>
<accession>R7UCH7</accession>
<evidence type="ECO:0000256" key="1">
    <source>
        <dbReference type="SAM" id="SignalP"/>
    </source>
</evidence>
<gene>
    <name evidence="2" type="ORF">CAPTEDRAFT_209304</name>
</gene>
<reference evidence="4" key="1">
    <citation type="submission" date="2012-12" db="EMBL/GenBank/DDBJ databases">
        <authorList>
            <person name="Hellsten U."/>
            <person name="Grimwood J."/>
            <person name="Chapman J.A."/>
            <person name="Shapiro H."/>
            <person name="Aerts A."/>
            <person name="Otillar R.P."/>
            <person name="Terry A.Y."/>
            <person name="Boore J.L."/>
            <person name="Simakov O."/>
            <person name="Marletaz F."/>
            <person name="Cho S.-J."/>
            <person name="Edsinger-Gonzales E."/>
            <person name="Havlak P."/>
            <person name="Kuo D.-H."/>
            <person name="Larsson T."/>
            <person name="Lv J."/>
            <person name="Arendt D."/>
            <person name="Savage R."/>
            <person name="Osoegawa K."/>
            <person name="de Jong P."/>
            <person name="Lindberg D.R."/>
            <person name="Seaver E.C."/>
            <person name="Weisblat D.A."/>
            <person name="Putnam N.H."/>
            <person name="Grigoriev I.V."/>
            <person name="Rokhsar D.S."/>
        </authorList>
    </citation>
    <scope>NUCLEOTIDE SEQUENCE</scope>
    <source>
        <strain evidence="4">I ESC-2004</strain>
    </source>
</reference>
<reference evidence="2 4" key="2">
    <citation type="journal article" date="2013" name="Nature">
        <title>Insights into bilaterian evolution from three spiralian genomes.</title>
        <authorList>
            <person name="Simakov O."/>
            <person name="Marletaz F."/>
            <person name="Cho S.J."/>
            <person name="Edsinger-Gonzales E."/>
            <person name="Havlak P."/>
            <person name="Hellsten U."/>
            <person name="Kuo D.H."/>
            <person name="Larsson T."/>
            <person name="Lv J."/>
            <person name="Arendt D."/>
            <person name="Savage R."/>
            <person name="Osoegawa K."/>
            <person name="de Jong P."/>
            <person name="Grimwood J."/>
            <person name="Chapman J.A."/>
            <person name="Shapiro H."/>
            <person name="Aerts A."/>
            <person name="Otillar R.P."/>
            <person name="Terry A.Y."/>
            <person name="Boore J.L."/>
            <person name="Grigoriev I.V."/>
            <person name="Lindberg D.R."/>
            <person name="Seaver E.C."/>
            <person name="Weisblat D.A."/>
            <person name="Putnam N.H."/>
            <person name="Rokhsar D.S."/>
        </authorList>
    </citation>
    <scope>NUCLEOTIDE SEQUENCE</scope>
    <source>
        <strain evidence="2 4">I ESC-2004</strain>
    </source>
</reference>
<dbReference type="EMBL" id="AMQN01009489">
    <property type="status" value="NOT_ANNOTATED_CDS"/>
    <property type="molecule type" value="Genomic_DNA"/>
</dbReference>
<dbReference type="Proteomes" id="UP000014760">
    <property type="component" value="Unassembled WGS sequence"/>
</dbReference>
<dbReference type="EMBL" id="KB305537">
    <property type="protein sequence ID" value="ELU00942.1"/>
    <property type="molecule type" value="Genomic_DNA"/>
</dbReference>
<organism evidence="2">
    <name type="scientific">Capitella teleta</name>
    <name type="common">Polychaete worm</name>
    <dbReference type="NCBI Taxonomy" id="283909"/>
    <lineage>
        <taxon>Eukaryota</taxon>
        <taxon>Metazoa</taxon>
        <taxon>Spiralia</taxon>
        <taxon>Lophotrochozoa</taxon>
        <taxon>Annelida</taxon>
        <taxon>Polychaeta</taxon>
        <taxon>Sedentaria</taxon>
        <taxon>Scolecida</taxon>
        <taxon>Capitellidae</taxon>
        <taxon>Capitella</taxon>
    </lineage>
</organism>
<name>R7UCH7_CAPTE</name>
<evidence type="ECO:0000313" key="2">
    <source>
        <dbReference type="EMBL" id="ELU00942.1"/>
    </source>
</evidence>
<evidence type="ECO:0000313" key="3">
    <source>
        <dbReference type="EnsemblMetazoa" id="CapteP209304"/>
    </source>
</evidence>
<feature type="signal peptide" evidence="1">
    <location>
        <begin position="1"/>
        <end position="31"/>
    </location>
</feature>
<dbReference type="HOGENOM" id="CLU_2075371_0_0_1"/>
<dbReference type="EnsemblMetazoa" id="CapteT209304">
    <property type="protein sequence ID" value="CapteP209304"/>
    <property type="gene ID" value="CapteG209304"/>
</dbReference>
<proteinExistence type="predicted"/>
<dbReference type="AlphaFoldDB" id="R7UCH7"/>
<evidence type="ECO:0000313" key="4">
    <source>
        <dbReference type="Proteomes" id="UP000014760"/>
    </source>
</evidence>
<protein>
    <submittedName>
        <fullName evidence="2 3">Uncharacterized protein</fullName>
    </submittedName>
</protein>